<reference evidence="3" key="1">
    <citation type="submission" date="2020-10" db="EMBL/GenBank/DDBJ databases">
        <title>An improved Amphimedon queenslandica hologenome assembly reveals how three proteobacterial symbionts can extend the metabolic phenotypic of their marine sponge host.</title>
        <authorList>
            <person name="Degnan B."/>
            <person name="Degnan S."/>
            <person name="Xiang X."/>
        </authorList>
    </citation>
    <scope>NUCLEOTIDE SEQUENCE</scope>
    <source>
        <strain evidence="3">AqS2</strain>
    </source>
</reference>
<evidence type="ECO:0000259" key="2">
    <source>
        <dbReference type="Pfam" id="PF09848"/>
    </source>
</evidence>
<feature type="domain" description="Schlafen group 3-like DNA/RNA helicase" evidence="2">
    <location>
        <begin position="114"/>
        <end position="360"/>
    </location>
</feature>
<dbReference type="EMBL" id="JADHEI010000031">
    <property type="protein sequence ID" value="MBF2735074.1"/>
    <property type="molecule type" value="Genomic_DNA"/>
</dbReference>
<dbReference type="Proteomes" id="UP000604381">
    <property type="component" value="Unassembled WGS sequence"/>
</dbReference>
<organism evidence="3 4">
    <name type="scientific">Candidatus Amphirhobacter heronislandensis</name>
    <dbReference type="NCBI Taxonomy" id="1732024"/>
    <lineage>
        <taxon>Bacteria</taxon>
        <taxon>Pseudomonadati</taxon>
        <taxon>Pseudomonadota</taxon>
        <taxon>Gammaproteobacteria</taxon>
        <taxon>Candidatus Tethybacterales</taxon>
        <taxon>Candidatus Tethybacteraceae</taxon>
        <taxon>Candidatus Amphirhobacter</taxon>
    </lineage>
</organism>
<feature type="region of interest" description="Disordered" evidence="1">
    <location>
        <begin position="1"/>
        <end position="21"/>
    </location>
</feature>
<dbReference type="Gene3D" id="3.40.50.300">
    <property type="entry name" value="P-loop containing nucleotide triphosphate hydrolases"/>
    <property type="match status" value="1"/>
</dbReference>
<gene>
    <name evidence="3" type="ORF">ISN26_03155</name>
</gene>
<dbReference type="AlphaFoldDB" id="A0A930UEG1"/>
<comment type="caution">
    <text evidence="3">The sequence shown here is derived from an EMBL/GenBank/DDBJ whole genome shotgun (WGS) entry which is preliminary data.</text>
</comment>
<evidence type="ECO:0000256" key="1">
    <source>
        <dbReference type="SAM" id="MobiDB-lite"/>
    </source>
</evidence>
<dbReference type="Pfam" id="PF09848">
    <property type="entry name" value="SLFN-g3_helicase"/>
    <property type="match status" value="1"/>
</dbReference>
<name>A0A930UEG1_9GAMM</name>
<protein>
    <submittedName>
        <fullName evidence="3">DUF2075 domain-containing protein</fullName>
    </submittedName>
</protein>
<dbReference type="InterPro" id="IPR018647">
    <property type="entry name" value="SLFN_3-like_DNA/RNA_helicase"/>
</dbReference>
<evidence type="ECO:0000313" key="4">
    <source>
        <dbReference type="Proteomes" id="UP000604381"/>
    </source>
</evidence>
<keyword evidence="4" id="KW-1185">Reference proteome</keyword>
<accession>A0A930UEG1</accession>
<sequence length="364" mass="40374">MPMLVATEARPAGDRLRPHPRQRGVHLPLKVAGAELRDAIEKALEGLPTAKVKAEDWERTRYSPTPTIVEAARALYAGHDVKDIVRHDAAGEHLRQTHAYLLDLAERMRAAGGKAICFVTGVPGAGKTLVGMNLATAKLAPAGSEEVNCVYLSGNGPLVDVLREALARDSVAREQQRGRRLRKNDARAKVKSFIQNIHHFRDEYLKDRLNPPADRVVVFDEAQRSWNLQQTRNFLKRRRKIGSFDMSEPEFLLSCMDRHEDWAAVVCLVGEGQEINTGEAGIKEWLESLNRSFPHWQVHVAPQLRGGEYGAAAALEKAAAAGRVHYSERLHLSASVRSFRAEKLSEFVNALLDREAAAARGLLA</sequence>
<dbReference type="SUPFAM" id="SSF52540">
    <property type="entry name" value="P-loop containing nucleoside triphosphate hydrolases"/>
    <property type="match status" value="1"/>
</dbReference>
<proteinExistence type="predicted"/>
<feature type="non-terminal residue" evidence="3">
    <location>
        <position position="364"/>
    </location>
</feature>
<dbReference type="InterPro" id="IPR027417">
    <property type="entry name" value="P-loop_NTPase"/>
</dbReference>
<evidence type="ECO:0000313" key="3">
    <source>
        <dbReference type="EMBL" id="MBF2735074.1"/>
    </source>
</evidence>